<feature type="non-terminal residue" evidence="1">
    <location>
        <position position="47"/>
    </location>
</feature>
<protein>
    <submittedName>
        <fullName evidence="1">Uncharacterized protein</fullName>
    </submittedName>
</protein>
<evidence type="ECO:0000313" key="2">
    <source>
        <dbReference type="Proteomes" id="UP000003465"/>
    </source>
</evidence>
<dbReference type="EMBL" id="AEAG01002559">
    <property type="protein sequence ID" value="EGH26600.1"/>
    <property type="molecule type" value="Genomic_DNA"/>
</dbReference>
<reference evidence="1 2" key="1">
    <citation type="journal article" date="2011" name="PLoS Pathog.">
        <title>Dynamic evolution of pathogenicity revealed by sequencing and comparative genomics of 19 Pseudomonas syringae isolates.</title>
        <authorList>
            <person name="Baltrus D.A."/>
            <person name="Nishimura M.T."/>
            <person name="Romanchuk A."/>
            <person name="Chang J.H."/>
            <person name="Mukhtar M.S."/>
            <person name="Cherkis K."/>
            <person name="Roach J."/>
            <person name="Grant S.R."/>
            <person name="Jones C.D."/>
            <person name="Dangl J.L."/>
        </authorList>
    </citation>
    <scope>NUCLEOTIDE SEQUENCE [LARGE SCALE GENOMIC DNA]</scope>
    <source>
        <strain evidence="1 2">301020</strain>
    </source>
</reference>
<evidence type="ECO:0000313" key="1">
    <source>
        <dbReference type="EMBL" id="EGH26600.1"/>
    </source>
</evidence>
<sequence length="47" mass="5475">PLQKNGLFQKILRHGAMLCRQRTNSLLYFVYTLLGINDGKAIFNYMI</sequence>
<name>A0A656GMV4_PSEA0</name>
<comment type="caution">
    <text evidence="1">The sequence shown here is derived from an EMBL/GenBank/DDBJ whole genome shotgun (WGS) entry which is preliminary data.</text>
</comment>
<gene>
    <name evidence="1" type="ORF">PSYMO_36143</name>
</gene>
<feature type="non-terminal residue" evidence="1">
    <location>
        <position position="1"/>
    </location>
</feature>
<organism evidence="1 2">
    <name type="scientific">Pseudomonas amygdali pv. mori str. 301020</name>
    <dbReference type="NCBI Taxonomy" id="629261"/>
    <lineage>
        <taxon>Bacteria</taxon>
        <taxon>Pseudomonadati</taxon>
        <taxon>Pseudomonadota</taxon>
        <taxon>Gammaproteobacteria</taxon>
        <taxon>Pseudomonadales</taxon>
        <taxon>Pseudomonadaceae</taxon>
        <taxon>Pseudomonas</taxon>
        <taxon>Pseudomonas amygdali</taxon>
    </lineage>
</organism>
<accession>A0A656GMV4</accession>
<dbReference type="Proteomes" id="UP000003465">
    <property type="component" value="Unassembled WGS sequence"/>
</dbReference>
<proteinExistence type="predicted"/>
<dbReference type="AlphaFoldDB" id="A0A656GMV4"/>